<evidence type="ECO:0000256" key="1">
    <source>
        <dbReference type="SAM" id="MobiDB-lite"/>
    </source>
</evidence>
<reference evidence="2" key="2">
    <citation type="journal article" date="2019" name="IMA Fungus">
        <title>Genome sequencing and comparison of five Tilletia species to identify candidate genes for the detection of regulated species infecting wheat.</title>
        <authorList>
            <person name="Nguyen H.D.T."/>
            <person name="Sultana T."/>
            <person name="Kesanakurti P."/>
            <person name="Hambleton S."/>
        </authorList>
    </citation>
    <scope>NUCLEOTIDE SEQUENCE</scope>
    <source>
        <strain evidence="2">DAOMC 236416</strain>
    </source>
</reference>
<name>A0A177TLZ9_9BASI</name>
<organism evidence="2 3">
    <name type="scientific">Tilletia indica</name>
    <dbReference type="NCBI Taxonomy" id="43049"/>
    <lineage>
        <taxon>Eukaryota</taxon>
        <taxon>Fungi</taxon>
        <taxon>Dikarya</taxon>
        <taxon>Basidiomycota</taxon>
        <taxon>Ustilaginomycotina</taxon>
        <taxon>Exobasidiomycetes</taxon>
        <taxon>Tilletiales</taxon>
        <taxon>Tilletiaceae</taxon>
        <taxon>Tilletia</taxon>
    </lineage>
</organism>
<accession>A0A177TLZ9</accession>
<feature type="region of interest" description="Disordered" evidence="1">
    <location>
        <begin position="1"/>
        <end position="21"/>
    </location>
</feature>
<comment type="caution">
    <text evidence="2">The sequence shown here is derived from an EMBL/GenBank/DDBJ whole genome shotgun (WGS) entry which is preliminary data.</text>
</comment>
<protein>
    <submittedName>
        <fullName evidence="2">Uncharacterized protein</fullName>
    </submittedName>
</protein>
<keyword evidence="3" id="KW-1185">Reference proteome</keyword>
<dbReference type="EMBL" id="LWDF02000093">
    <property type="protein sequence ID" value="KAE8257862.1"/>
    <property type="molecule type" value="Genomic_DNA"/>
</dbReference>
<feature type="compositionally biased region" description="Pro residues" evidence="1">
    <location>
        <begin position="1"/>
        <end position="13"/>
    </location>
</feature>
<sequence length="100" mass="10429">MQPPPTPSPPPTPHNFGFGRLPPPLAPGVSIPLSFFLDSTACATIRKVHDSVPASPFSPASIVTASSALPPRPPSAPTRPTVAAQVHDYRFSSSHLPSLT</sequence>
<dbReference type="AlphaFoldDB" id="A0A177TLZ9"/>
<gene>
    <name evidence="2" type="ORF">A4X13_0g2077</name>
</gene>
<dbReference type="Proteomes" id="UP000077521">
    <property type="component" value="Unassembled WGS sequence"/>
</dbReference>
<evidence type="ECO:0000313" key="2">
    <source>
        <dbReference type="EMBL" id="KAE8257862.1"/>
    </source>
</evidence>
<proteinExistence type="predicted"/>
<evidence type="ECO:0000313" key="3">
    <source>
        <dbReference type="Proteomes" id="UP000077521"/>
    </source>
</evidence>
<reference evidence="2" key="1">
    <citation type="submission" date="2016-04" db="EMBL/GenBank/DDBJ databases">
        <authorList>
            <person name="Nguyen H.D."/>
            <person name="Samba Siva P."/>
            <person name="Cullis J."/>
            <person name="Levesque C.A."/>
            <person name="Hambleton S."/>
        </authorList>
    </citation>
    <scope>NUCLEOTIDE SEQUENCE</scope>
    <source>
        <strain evidence="2">DAOMC 236416</strain>
    </source>
</reference>